<evidence type="ECO:0000313" key="4">
    <source>
        <dbReference type="Proteomes" id="UP000037784"/>
    </source>
</evidence>
<dbReference type="Proteomes" id="UP000037784">
    <property type="component" value="Unassembled WGS sequence"/>
</dbReference>
<reference evidence="3 4" key="1">
    <citation type="journal article" date="2015" name="Genome Announc.">
        <title>Draft Genome Sequence of a Heterotrophic Facultative Anaerobic Thermophilic Bacterium, Ardenticatena maritima Strain 110ST.</title>
        <authorList>
            <person name="Kawaichi S."/>
            <person name="Yoshida T."/>
            <person name="Sako Y."/>
            <person name="Nakamura R."/>
        </authorList>
    </citation>
    <scope>NUCLEOTIDE SEQUENCE [LARGE SCALE GENOMIC DNA]</scope>
    <source>
        <strain evidence="3 4">110S</strain>
    </source>
</reference>
<evidence type="ECO:0000259" key="1">
    <source>
        <dbReference type="Pfam" id="PF14399"/>
    </source>
</evidence>
<proteinExistence type="predicted"/>
<evidence type="ECO:0000259" key="2">
    <source>
        <dbReference type="Pfam" id="PF16169"/>
    </source>
</evidence>
<dbReference type="InterPro" id="IPR032369">
    <property type="entry name" value="DUF4872"/>
</dbReference>
<sequence>MHCSSTSVRDVLAYDGVHLSEAMVFGLGSGLGFVLWPDPDQPPALRFNGRARDLEGKFYANVGAPLTWARRWDPHAMREALERGRPLLAQTDIQPLPYYDGVHFAGHGVVIVGLDVEANTAWLADVIADEPQPVPLDALQRAMGPNPSPLTEAYHWAPAPRVHLHMGAPLIRRAVRVVVEEMLAPDTPEAVGLPAMRRYIAALPESRHAPNPQWVARFAYQTIEKRGTGGGAFRLLYAQFLREAAAWVPALAALAEEAEAIGRRWQALAQIFKRTFIENDWDGFTQAAEALAAIADAEEAWLARLAEAVEVEGVSRR</sequence>
<accession>A0A0M8K731</accession>
<comment type="caution">
    <text evidence="3">The sequence shown here is derived from an EMBL/GenBank/DDBJ whole genome shotgun (WGS) entry which is preliminary data.</text>
</comment>
<dbReference type="InParanoid" id="A0A0M8K731"/>
<keyword evidence="4" id="KW-1185">Reference proteome</keyword>
<feature type="domain" description="Butirosin biosynthesis protein H N-terminal" evidence="1">
    <location>
        <begin position="2"/>
        <end position="125"/>
    </location>
</feature>
<protein>
    <recommendedName>
        <fullName evidence="5">DUF4872 domain-containing protein</fullName>
    </recommendedName>
</protein>
<dbReference type="AlphaFoldDB" id="A0A0M8K731"/>
<feature type="domain" description="DUF4872" evidence="2">
    <location>
        <begin position="163"/>
        <end position="304"/>
    </location>
</feature>
<gene>
    <name evidence="3" type="ORF">ARMA_1538</name>
</gene>
<evidence type="ECO:0000313" key="3">
    <source>
        <dbReference type="EMBL" id="GAP63115.1"/>
    </source>
</evidence>
<evidence type="ECO:0008006" key="5">
    <source>
        <dbReference type="Google" id="ProtNLM"/>
    </source>
</evidence>
<dbReference type="Pfam" id="PF16169">
    <property type="entry name" value="DUF4872"/>
    <property type="match status" value="1"/>
</dbReference>
<reference evidence="4" key="2">
    <citation type="submission" date="2015-08" db="EMBL/GenBank/DDBJ databases">
        <title>Draft Genome Sequence of a Heterotrophic Facultative Anaerobic Bacterium Ardenticatena maritima Strain 110S.</title>
        <authorList>
            <person name="Kawaichi S."/>
            <person name="Yoshida T."/>
            <person name="Sako Y."/>
            <person name="Nakamura R."/>
        </authorList>
    </citation>
    <scope>NUCLEOTIDE SEQUENCE [LARGE SCALE GENOMIC DNA]</scope>
    <source>
        <strain evidence="4">110S</strain>
    </source>
</reference>
<dbReference type="Pfam" id="PF14399">
    <property type="entry name" value="BtrH_N"/>
    <property type="match status" value="1"/>
</dbReference>
<dbReference type="InterPro" id="IPR026935">
    <property type="entry name" value="BtrH_N"/>
</dbReference>
<dbReference type="EMBL" id="BBZA01000116">
    <property type="protein sequence ID" value="GAP63115.1"/>
    <property type="molecule type" value="Genomic_DNA"/>
</dbReference>
<name>A0A0M8K731_9CHLR</name>
<organism evidence="3 4">
    <name type="scientific">Ardenticatena maritima</name>
    <dbReference type="NCBI Taxonomy" id="872965"/>
    <lineage>
        <taxon>Bacteria</taxon>
        <taxon>Bacillati</taxon>
        <taxon>Chloroflexota</taxon>
        <taxon>Ardenticatenia</taxon>
        <taxon>Ardenticatenales</taxon>
        <taxon>Ardenticatenaceae</taxon>
        <taxon>Ardenticatena</taxon>
    </lineage>
</organism>